<name>A0ABS8BUM8_9RHOB</name>
<organism evidence="2 3">
    <name type="scientific">Loktanella gaetbuli</name>
    <dbReference type="NCBI Taxonomy" id="2881335"/>
    <lineage>
        <taxon>Bacteria</taxon>
        <taxon>Pseudomonadati</taxon>
        <taxon>Pseudomonadota</taxon>
        <taxon>Alphaproteobacteria</taxon>
        <taxon>Rhodobacterales</taxon>
        <taxon>Roseobacteraceae</taxon>
        <taxon>Loktanella</taxon>
    </lineage>
</organism>
<comment type="caution">
    <text evidence="2">The sequence shown here is derived from an EMBL/GenBank/DDBJ whole genome shotgun (WGS) entry which is preliminary data.</text>
</comment>
<dbReference type="Proteomes" id="UP001138961">
    <property type="component" value="Unassembled WGS sequence"/>
</dbReference>
<keyword evidence="3" id="KW-1185">Reference proteome</keyword>
<dbReference type="RefSeq" id="WP_226748157.1">
    <property type="nucleotide sequence ID" value="NZ_JAJATZ010000003.1"/>
</dbReference>
<dbReference type="EMBL" id="JAJATZ010000003">
    <property type="protein sequence ID" value="MCB5199420.1"/>
    <property type="molecule type" value="Genomic_DNA"/>
</dbReference>
<evidence type="ECO:0000256" key="1">
    <source>
        <dbReference type="SAM" id="SignalP"/>
    </source>
</evidence>
<evidence type="ECO:0000313" key="2">
    <source>
        <dbReference type="EMBL" id="MCB5199420.1"/>
    </source>
</evidence>
<feature type="chain" id="PRO_5046740264" evidence="1">
    <location>
        <begin position="21"/>
        <end position="407"/>
    </location>
</feature>
<gene>
    <name evidence="2" type="ORF">LGQ03_09210</name>
</gene>
<keyword evidence="1" id="KW-0732">Signal</keyword>
<protein>
    <submittedName>
        <fullName evidence="2">DVUA0089 family protein</fullName>
    </submittedName>
</protein>
<reference evidence="2" key="1">
    <citation type="submission" date="2021-10" db="EMBL/GenBank/DDBJ databases">
        <title>Loktanella gaetbuli sp. nov., isolated from a tidal flat.</title>
        <authorList>
            <person name="Park S."/>
            <person name="Yoon J.-H."/>
        </authorList>
    </citation>
    <scope>NUCLEOTIDE SEQUENCE</scope>
    <source>
        <strain evidence="2">TSTF-M6</strain>
    </source>
</reference>
<accession>A0ABS8BUM8</accession>
<sequence>MTRLIATSAIALCAATPLFAQDAACPAVGSNGQWIGGSAAASDIATMDSYGEQMALVLNGNRYASVFSLSAPTSTRIEAQGRANGDPVLTLYDPAGDEILTDDDSGGNGAARAEVDLDAGTYCAVITSYDGGPMTAFVRIGRTEMDPLTEGRGNMPDPDPGATGTAGAGCQDAVNFGTLASGGAPLSIATAAGETGYLSFDLTEAMPVTITAENEDADPLISLSGPDGENLGENDDFDGLNARLDIATPLAPGTYCIALNALSDEAAPIDVTVAAYDPEAALMGLYARGEAAPPLDGSVQITDLGTLETVLRADIDVGSDTQWFRLDVPAAGLMVIEANAIGPSGDPWLVVFDVAGREIAQNDDTPSGTDAQVMPRVNAETYLIGVKQVGDRQGFVRLLLERFVPAQ</sequence>
<feature type="signal peptide" evidence="1">
    <location>
        <begin position="1"/>
        <end position="20"/>
    </location>
</feature>
<dbReference type="Gene3D" id="2.60.120.380">
    <property type="match status" value="2"/>
</dbReference>
<dbReference type="NCBIfam" id="NF038127">
    <property type="entry name" value="FDP_fam"/>
    <property type="match status" value="1"/>
</dbReference>
<proteinExistence type="predicted"/>
<evidence type="ECO:0000313" key="3">
    <source>
        <dbReference type="Proteomes" id="UP001138961"/>
    </source>
</evidence>